<accession>A0A5J4TN97</accession>
<evidence type="ECO:0000313" key="1">
    <source>
        <dbReference type="EMBL" id="KAA6358915.1"/>
    </source>
</evidence>
<feature type="non-terminal residue" evidence="1">
    <location>
        <position position="1"/>
    </location>
</feature>
<reference evidence="1 2" key="1">
    <citation type="submission" date="2019-03" db="EMBL/GenBank/DDBJ databases">
        <title>Single cell metagenomics reveals metabolic interactions within the superorganism composed of flagellate Streblomastix strix and complex community of Bacteroidetes bacteria on its surface.</title>
        <authorList>
            <person name="Treitli S.C."/>
            <person name="Kolisko M."/>
            <person name="Husnik F."/>
            <person name="Keeling P."/>
            <person name="Hampl V."/>
        </authorList>
    </citation>
    <scope>NUCLEOTIDE SEQUENCE [LARGE SCALE GENOMIC DNA]</scope>
    <source>
        <strain evidence="1">ST1C</strain>
    </source>
</reference>
<evidence type="ECO:0000313" key="2">
    <source>
        <dbReference type="Proteomes" id="UP000324800"/>
    </source>
</evidence>
<protein>
    <submittedName>
        <fullName evidence="1">Uncharacterized protein</fullName>
    </submittedName>
</protein>
<name>A0A5J4TN97_9EUKA</name>
<organism evidence="1 2">
    <name type="scientific">Streblomastix strix</name>
    <dbReference type="NCBI Taxonomy" id="222440"/>
    <lineage>
        <taxon>Eukaryota</taxon>
        <taxon>Metamonada</taxon>
        <taxon>Preaxostyla</taxon>
        <taxon>Oxymonadida</taxon>
        <taxon>Streblomastigidae</taxon>
        <taxon>Streblomastix</taxon>
    </lineage>
</organism>
<comment type="caution">
    <text evidence="1">The sequence shown here is derived from an EMBL/GenBank/DDBJ whole genome shotgun (WGS) entry which is preliminary data.</text>
</comment>
<dbReference type="AlphaFoldDB" id="A0A5J4TN97"/>
<proteinExistence type="predicted"/>
<dbReference type="Proteomes" id="UP000324800">
    <property type="component" value="Unassembled WGS sequence"/>
</dbReference>
<sequence>TFMDDQKLGDDVYAVQMNPETCACKTPLQVAYFVLDNAKYWYVNFIYNFMHKCFDMDKLHFVEGDTDSAYWATIEGDLLDEKKILGLAVEREGPEMVALKELPNEQIIHREKWDYRNTHKNGGTQ</sequence>
<dbReference type="EMBL" id="SNRW01029175">
    <property type="protein sequence ID" value="KAA6358915.1"/>
    <property type="molecule type" value="Genomic_DNA"/>
</dbReference>
<dbReference type="OrthoDB" id="6600300at2759"/>
<gene>
    <name evidence="1" type="ORF">EZS28_045558</name>
</gene>